<evidence type="ECO:0000256" key="1">
    <source>
        <dbReference type="SAM" id="Phobius"/>
    </source>
</evidence>
<evidence type="ECO:0000313" key="3">
    <source>
        <dbReference type="Proteomes" id="UP000807825"/>
    </source>
</evidence>
<accession>A0A9D6Z5X9</accession>
<keyword evidence="1" id="KW-0472">Membrane</keyword>
<comment type="caution">
    <text evidence="2">The sequence shown here is derived from an EMBL/GenBank/DDBJ whole genome shotgun (WGS) entry which is preliminary data.</text>
</comment>
<evidence type="ECO:0000313" key="2">
    <source>
        <dbReference type="EMBL" id="MBI5249601.1"/>
    </source>
</evidence>
<dbReference type="Proteomes" id="UP000807825">
    <property type="component" value="Unassembled WGS sequence"/>
</dbReference>
<keyword evidence="1" id="KW-0812">Transmembrane</keyword>
<organism evidence="2 3">
    <name type="scientific">Desulfomonile tiedjei</name>
    <dbReference type="NCBI Taxonomy" id="2358"/>
    <lineage>
        <taxon>Bacteria</taxon>
        <taxon>Pseudomonadati</taxon>
        <taxon>Thermodesulfobacteriota</taxon>
        <taxon>Desulfomonilia</taxon>
        <taxon>Desulfomonilales</taxon>
        <taxon>Desulfomonilaceae</taxon>
        <taxon>Desulfomonile</taxon>
    </lineage>
</organism>
<keyword evidence="1" id="KW-1133">Transmembrane helix</keyword>
<sequence>MTVALLCVIAPLLLLVRRRWSLIAIQLAAYVGAAIWLNTLVDLVQARMIMHRPWGTAVIILASASLFSIFSGWLMNSPALKSRYRSRPAPQEKTSS</sequence>
<dbReference type="AlphaFoldDB" id="A0A9D6Z5X9"/>
<gene>
    <name evidence="2" type="ORF">HY912_08910</name>
</gene>
<protein>
    <submittedName>
        <fullName evidence="2">Uncharacterized protein</fullName>
    </submittedName>
</protein>
<reference evidence="2" key="1">
    <citation type="submission" date="2020-07" db="EMBL/GenBank/DDBJ databases">
        <title>Huge and variable diversity of episymbiotic CPR bacteria and DPANN archaea in groundwater ecosystems.</title>
        <authorList>
            <person name="He C.Y."/>
            <person name="Keren R."/>
            <person name="Whittaker M."/>
            <person name="Farag I.F."/>
            <person name="Doudna J."/>
            <person name="Cate J.H.D."/>
            <person name="Banfield J.F."/>
        </authorList>
    </citation>
    <scope>NUCLEOTIDE SEQUENCE</scope>
    <source>
        <strain evidence="2">NC_groundwater_1664_Pr3_B-0.1um_52_9</strain>
    </source>
</reference>
<feature type="transmembrane region" description="Helical" evidence="1">
    <location>
        <begin position="57"/>
        <end position="75"/>
    </location>
</feature>
<dbReference type="EMBL" id="JACRDE010000240">
    <property type="protein sequence ID" value="MBI5249601.1"/>
    <property type="molecule type" value="Genomic_DNA"/>
</dbReference>
<proteinExistence type="predicted"/>
<name>A0A9D6Z5X9_9BACT</name>